<dbReference type="EMBL" id="FMHG01000001">
    <property type="protein sequence ID" value="SCJ58874.1"/>
    <property type="molecule type" value="Genomic_DNA"/>
</dbReference>
<dbReference type="PANTHER" id="PTHR43235:SF1">
    <property type="entry name" value="GLUTAMINE AMIDOTRANSFERASE PB2B2.05-RELATED"/>
    <property type="match status" value="1"/>
</dbReference>
<dbReference type="InterPro" id="IPR044668">
    <property type="entry name" value="PuuD-like"/>
</dbReference>
<dbReference type="GO" id="GO:0016757">
    <property type="term" value="F:glycosyltransferase activity"/>
    <property type="evidence" value="ECO:0007669"/>
    <property type="project" value="UniProtKB-KW"/>
</dbReference>
<dbReference type="InterPro" id="IPR011697">
    <property type="entry name" value="Peptidase_C26"/>
</dbReference>
<dbReference type="GO" id="GO:0006598">
    <property type="term" value="P:polyamine catabolic process"/>
    <property type="evidence" value="ECO:0007669"/>
    <property type="project" value="TreeGrafter"/>
</dbReference>
<proteinExistence type="predicted"/>
<dbReference type="InterPro" id="IPR029062">
    <property type="entry name" value="Class_I_gatase-like"/>
</dbReference>
<dbReference type="GO" id="GO:0005829">
    <property type="term" value="C:cytosol"/>
    <property type="evidence" value="ECO:0007669"/>
    <property type="project" value="TreeGrafter"/>
</dbReference>
<name>A0A1C6HMM2_9FIRM</name>
<keyword evidence="1" id="KW-0315">Glutamine amidotransferase</keyword>
<protein>
    <submittedName>
        <fullName evidence="1">Putative glutamine amidotransferase Rv2859c</fullName>
        <ecNumber evidence="1">2.4.2.-</ecNumber>
    </submittedName>
</protein>
<dbReference type="AlphaFoldDB" id="A0A1C6HMM2"/>
<organism evidence="1">
    <name type="scientific">uncultured Anaerotruncus sp</name>
    <dbReference type="NCBI Taxonomy" id="905011"/>
    <lineage>
        <taxon>Bacteria</taxon>
        <taxon>Bacillati</taxon>
        <taxon>Bacillota</taxon>
        <taxon>Clostridia</taxon>
        <taxon>Eubacteriales</taxon>
        <taxon>Oscillospiraceae</taxon>
        <taxon>Anaerotruncus</taxon>
        <taxon>environmental samples</taxon>
    </lineage>
</organism>
<keyword evidence="1" id="KW-0808">Transferase</keyword>
<dbReference type="GO" id="GO:0033969">
    <property type="term" value="F:gamma-glutamyl-gamma-aminobutyrate hydrolase activity"/>
    <property type="evidence" value="ECO:0007669"/>
    <property type="project" value="TreeGrafter"/>
</dbReference>
<evidence type="ECO:0000313" key="1">
    <source>
        <dbReference type="EMBL" id="SCJ58874.1"/>
    </source>
</evidence>
<reference evidence="1" key="1">
    <citation type="submission" date="2015-09" db="EMBL/GenBank/DDBJ databases">
        <authorList>
            <consortium name="Pathogen Informatics"/>
        </authorList>
    </citation>
    <scope>NUCLEOTIDE SEQUENCE</scope>
    <source>
        <strain evidence="1">2789STDY5834896</strain>
    </source>
</reference>
<dbReference type="Pfam" id="PF07722">
    <property type="entry name" value="Peptidase_C26"/>
    <property type="match status" value="1"/>
</dbReference>
<dbReference type="PANTHER" id="PTHR43235">
    <property type="entry name" value="GLUTAMINE AMIDOTRANSFERASE PB2B2.05-RELATED"/>
    <property type="match status" value="1"/>
</dbReference>
<sequence length="241" mass="25772">MERPVIGISTGPIVHTDPMFFGRVSDGINGNYAASVAAGGSIPVLLPTVESEELASAMIDRVDGLLLSGGHDIDPAIYGQQPRQALAEVCAPRDTCELLLLRAALAAGKPVLGICRGHQLLNCALGGTLYQDLGEISGSDIQHRQLGDPCRPSHEVFIDSQSVLYPLLGERYRVNSLHHQTVDQIAPGFFAAAVDADGNIEAIQRAEGSLVLGIQWHPEMMAAQDEKMLGVFKMFTACCQK</sequence>
<dbReference type="SUPFAM" id="SSF52317">
    <property type="entry name" value="Class I glutamine amidotransferase-like"/>
    <property type="match status" value="1"/>
</dbReference>
<gene>
    <name evidence="1" type="ORF">SAMEA3545359_00938</name>
</gene>
<dbReference type="EC" id="2.4.2.-" evidence="1"/>
<keyword evidence="1" id="KW-0328">Glycosyltransferase</keyword>
<accession>A0A1C6HMM2</accession>
<dbReference type="Gene3D" id="3.40.50.880">
    <property type="match status" value="1"/>
</dbReference>
<dbReference type="PROSITE" id="PS51273">
    <property type="entry name" value="GATASE_TYPE_1"/>
    <property type="match status" value="1"/>
</dbReference>
<dbReference type="CDD" id="cd01745">
    <property type="entry name" value="GATase1_2"/>
    <property type="match status" value="1"/>
</dbReference>